<evidence type="ECO:0000256" key="4">
    <source>
        <dbReference type="ARBA" id="ARBA00022737"/>
    </source>
</evidence>
<comment type="caution">
    <text evidence="9">The sequence shown here is derived from an EMBL/GenBank/DDBJ whole genome shotgun (WGS) entry which is preliminary data.</text>
</comment>
<dbReference type="Gene3D" id="1.20.120.1750">
    <property type="match status" value="1"/>
</dbReference>
<evidence type="ECO:0000256" key="5">
    <source>
        <dbReference type="ARBA" id="ARBA00022771"/>
    </source>
</evidence>
<evidence type="ECO:0000256" key="7">
    <source>
        <dbReference type="ARBA" id="ARBA00022833"/>
    </source>
</evidence>
<sequence length="332" mass="38282">MNSSFINKICIICSDIVADKDIGILCSNDHCLCVGCAKDFLKTTIACGEEMCPAKCSVCKTELDYRQVETLLDEDQHCDYSLHCTKALMDKSKYEVVCCPYCRYHEMWDLESEGITLFCGYENCKKISCIVCYKEYMFADDSSGDCESESHEKCYRLKKIKKDWDQTTYEGSQRFCPDCKYGGIKDNACTHMSCPQCKSEWCYVCGKSSNICDKSDPEGSLYSHNEEWESNDKRCPMYLSLIGGVDQRWSTRNDAEAKQFLHKILISKAIREFEARYSPNELKEFYETYSEISTNQYNIVEARKIDPRLIIRKPKASKNRDKSTSKGECIIF</sequence>
<proteinExistence type="predicted"/>
<dbReference type="CDD" id="cd20336">
    <property type="entry name" value="Rcat_RBR"/>
    <property type="match status" value="1"/>
</dbReference>
<gene>
    <name evidence="9" type="ORF">ECRASSUSDP1_LOCUS14454</name>
</gene>
<dbReference type="EMBL" id="CAMPGE010014443">
    <property type="protein sequence ID" value="CAI2373116.1"/>
    <property type="molecule type" value="Genomic_DNA"/>
</dbReference>
<dbReference type="GO" id="GO:0004842">
    <property type="term" value="F:ubiquitin-protein transferase activity"/>
    <property type="evidence" value="ECO:0007669"/>
    <property type="project" value="TreeGrafter"/>
</dbReference>
<evidence type="ECO:0000313" key="10">
    <source>
        <dbReference type="Proteomes" id="UP001295684"/>
    </source>
</evidence>
<dbReference type="InterPro" id="IPR051628">
    <property type="entry name" value="LUBAC_E3_Ligases"/>
</dbReference>
<keyword evidence="4" id="KW-0677">Repeat</keyword>
<organism evidence="9 10">
    <name type="scientific">Euplotes crassus</name>
    <dbReference type="NCBI Taxonomy" id="5936"/>
    <lineage>
        <taxon>Eukaryota</taxon>
        <taxon>Sar</taxon>
        <taxon>Alveolata</taxon>
        <taxon>Ciliophora</taxon>
        <taxon>Intramacronucleata</taxon>
        <taxon>Spirotrichea</taxon>
        <taxon>Hypotrichia</taxon>
        <taxon>Euplotida</taxon>
        <taxon>Euplotidae</taxon>
        <taxon>Moneuplotes</taxon>
    </lineage>
</organism>
<evidence type="ECO:0000256" key="1">
    <source>
        <dbReference type="ARBA" id="ARBA00004906"/>
    </source>
</evidence>
<keyword evidence="2" id="KW-0808">Transferase</keyword>
<keyword evidence="5" id="KW-0863">Zinc-finger</keyword>
<keyword evidence="10" id="KW-1185">Reference proteome</keyword>
<accession>A0AAD2CW45</accession>
<dbReference type="AlphaFoldDB" id="A0AAD2CW45"/>
<dbReference type="Proteomes" id="UP001295684">
    <property type="component" value="Unassembled WGS sequence"/>
</dbReference>
<name>A0AAD2CW45_EUPCR</name>
<protein>
    <recommendedName>
        <fullName evidence="8">RING-type domain-containing protein</fullName>
    </recommendedName>
</protein>
<dbReference type="InterPro" id="IPR044066">
    <property type="entry name" value="TRIAD_supradom"/>
</dbReference>
<dbReference type="SUPFAM" id="SSF57850">
    <property type="entry name" value="RING/U-box"/>
    <property type="match status" value="1"/>
</dbReference>
<dbReference type="PROSITE" id="PS51873">
    <property type="entry name" value="TRIAD"/>
    <property type="match status" value="1"/>
</dbReference>
<dbReference type="GO" id="GO:0000151">
    <property type="term" value="C:ubiquitin ligase complex"/>
    <property type="evidence" value="ECO:0007669"/>
    <property type="project" value="TreeGrafter"/>
</dbReference>
<evidence type="ECO:0000313" key="9">
    <source>
        <dbReference type="EMBL" id="CAI2373116.1"/>
    </source>
</evidence>
<evidence type="ECO:0000259" key="8">
    <source>
        <dbReference type="PROSITE" id="PS51873"/>
    </source>
</evidence>
<dbReference type="GO" id="GO:0043161">
    <property type="term" value="P:proteasome-mediated ubiquitin-dependent protein catabolic process"/>
    <property type="evidence" value="ECO:0007669"/>
    <property type="project" value="TreeGrafter"/>
</dbReference>
<dbReference type="GO" id="GO:0043130">
    <property type="term" value="F:ubiquitin binding"/>
    <property type="evidence" value="ECO:0007669"/>
    <property type="project" value="TreeGrafter"/>
</dbReference>
<comment type="pathway">
    <text evidence="1">Protein modification; protein ubiquitination.</text>
</comment>
<dbReference type="PANTHER" id="PTHR22770">
    <property type="entry name" value="UBIQUITIN CONJUGATING ENZYME 7 INTERACTING PROTEIN-RELATED"/>
    <property type="match status" value="1"/>
</dbReference>
<dbReference type="Pfam" id="PF22191">
    <property type="entry name" value="IBR_1"/>
    <property type="match status" value="1"/>
</dbReference>
<dbReference type="PANTHER" id="PTHR22770:SF13">
    <property type="entry name" value="RING-TYPE DOMAIN-CONTAINING PROTEIN"/>
    <property type="match status" value="1"/>
</dbReference>
<dbReference type="GO" id="GO:0008270">
    <property type="term" value="F:zinc ion binding"/>
    <property type="evidence" value="ECO:0007669"/>
    <property type="project" value="UniProtKB-KW"/>
</dbReference>
<keyword evidence="7" id="KW-0862">Zinc</keyword>
<reference evidence="9" key="1">
    <citation type="submission" date="2023-07" db="EMBL/GenBank/DDBJ databases">
        <authorList>
            <consortium name="AG Swart"/>
            <person name="Singh M."/>
            <person name="Singh A."/>
            <person name="Seah K."/>
            <person name="Emmerich C."/>
        </authorList>
    </citation>
    <scope>NUCLEOTIDE SEQUENCE</scope>
    <source>
        <strain evidence="9">DP1</strain>
    </source>
</reference>
<feature type="domain" description="RING-type" evidence="8">
    <location>
        <begin position="6"/>
        <end position="228"/>
    </location>
</feature>
<evidence type="ECO:0000256" key="2">
    <source>
        <dbReference type="ARBA" id="ARBA00022679"/>
    </source>
</evidence>
<dbReference type="GO" id="GO:0097039">
    <property type="term" value="P:protein linear polyubiquitination"/>
    <property type="evidence" value="ECO:0007669"/>
    <property type="project" value="TreeGrafter"/>
</dbReference>
<keyword evidence="3" id="KW-0479">Metal-binding</keyword>
<evidence type="ECO:0000256" key="6">
    <source>
        <dbReference type="ARBA" id="ARBA00022786"/>
    </source>
</evidence>
<evidence type="ECO:0000256" key="3">
    <source>
        <dbReference type="ARBA" id="ARBA00022723"/>
    </source>
</evidence>
<keyword evidence="6" id="KW-0833">Ubl conjugation pathway</keyword>